<evidence type="ECO:0000313" key="1">
    <source>
        <dbReference type="EMBL" id="TWU30684.1"/>
    </source>
</evidence>
<gene>
    <name evidence="1" type="ORF">Poly41_65890</name>
</gene>
<reference evidence="1 2" key="1">
    <citation type="submission" date="2019-02" db="EMBL/GenBank/DDBJ databases">
        <title>Deep-cultivation of Planctomycetes and their phenomic and genomic characterization uncovers novel biology.</title>
        <authorList>
            <person name="Wiegand S."/>
            <person name="Jogler M."/>
            <person name="Boedeker C."/>
            <person name="Pinto D."/>
            <person name="Vollmers J."/>
            <person name="Rivas-Marin E."/>
            <person name="Kohn T."/>
            <person name="Peeters S.H."/>
            <person name="Heuer A."/>
            <person name="Rast P."/>
            <person name="Oberbeckmann S."/>
            <person name="Bunk B."/>
            <person name="Jeske O."/>
            <person name="Meyerdierks A."/>
            <person name="Storesund J.E."/>
            <person name="Kallscheuer N."/>
            <person name="Luecker S."/>
            <person name="Lage O.M."/>
            <person name="Pohl T."/>
            <person name="Merkel B.J."/>
            <person name="Hornburger P."/>
            <person name="Mueller R.-W."/>
            <person name="Bruemmer F."/>
            <person name="Labrenz M."/>
            <person name="Spormann A.M."/>
            <person name="Op Den Camp H."/>
            <person name="Overmann J."/>
            <person name="Amann R."/>
            <person name="Jetten M.S.M."/>
            <person name="Mascher T."/>
            <person name="Medema M.H."/>
            <person name="Devos D.P."/>
            <person name="Kaster A.-K."/>
            <person name="Ovreas L."/>
            <person name="Rohde M."/>
            <person name="Galperin M.Y."/>
            <person name="Jogler C."/>
        </authorList>
    </citation>
    <scope>NUCLEOTIDE SEQUENCE [LARGE SCALE GENOMIC DNA]</scope>
    <source>
        <strain evidence="1 2">Poly41</strain>
    </source>
</reference>
<dbReference type="Pfam" id="PF07586">
    <property type="entry name" value="HXXSHH"/>
    <property type="match status" value="1"/>
</dbReference>
<keyword evidence="2" id="KW-1185">Reference proteome</keyword>
<proteinExistence type="predicted"/>
<dbReference type="InterPro" id="IPR011447">
    <property type="entry name" value="DUF1552"/>
</dbReference>
<accession>A0A5C6D463</accession>
<comment type="caution">
    <text evidence="1">The sequence shown here is derived from an EMBL/GenBank/DDBJ whole genome shotgun (WGS) entry which is preliminary data.</text>
</comment>
<protein>
    <submittedName>
        <fullName evidence="1">Uncharacterized protein</fullName>
    </submittedName>
</protein>
<organism evidence="1 2">
    <name type="scientific">Novipirellula artificiosorum</name>
    <dbReference type="NCBI Taxonomy" id="2528016"/>
    <lineage>
        <taxon>Bacteria</taxon>
        <taxon>Pseudomonadati</taxon>
        <taxon>Planctomycetota</taxon>
        <taxon>Planctomycetia</taxon>
        <taxon>Pirellulales</taxon>
        <taxon>Pirellulaceae</taxon>
        <taxon>Novipirellula</taxon>
    </lineage>
</organism>
<sequence length="143" mass="15583">MSSFLSGVRTADAKGMPEGNITLDQRAAETLGGATRFPSLTLGSESGIHGGCLMSWTRSGTRVPPISTPRDLFRKLFVTDNGSDLAASLDRLDLKDSILDAVQGDARSLQRQLGQRDKEKLLTDSRMAYQQMASMRLKHSSRP</sequence>
<dbReference type="Proteomes" id="UP000319143">
    <property type="component" value="Unassembled WGS sequence"/>
</dbReference>
<evidence type="ECO:0000313" key="2">
    <source>
        <dbReference type="Proteomes" id="UP000319143"/>
    </source>
</evidence>
<dbReference type="AlphaFoldDB" id="A0A5C6D463"/>
<name>A0A5C6D463_9BACT</name>
<dbReference type="EMBL" id="SJPV01000021">
    <property type="protein sequence ID" value="TWU30684.1"/>
    <property type="molecule type" value="Genomic_DNA"/>
</dbReference>